<dbReference type="AlphaFoldDB" id="A0AAD5RSZ2"/>
<name>A0AAD5RSZ2_9PEZI</name>
<reference evidence="2" key="1">
    <citation type="submission" date="2022-07" db="EMBL/GenBank/DDBJ databases">
        <title>Draft genome sequence of Zalerion maritima ATCC 34329, a (micro)plastics degrading marine fungus.</title>
        <authorList>
            <person name="Paco A."/>
            <person name="Goncalves M.F.M."/>
            <person name="Rocha-Santos T.A.P."/>
            <person name="Alves A."/>
        </authorList>
    </citation>
    <scope>NUCLEOTIDE SEQUENCE</scope>
    <source>
        <strain evidence="2">ATCC 34329</strain>
    </source>
</reference>
<protein>
    <recommendedName>
        <fullName evidence="1">Gfo/Idh/MocA-like oxidoreductase N-terminal domain-containing protein</fullName>
    </recommendedName>
</protein>
<dbReference type="GO" id="GO:0006740">
    <property type="term" value="P:NADPH regeneration"/>
    <property type="evidence" value="ECO:0007669"/>
    <property type="project" value="TreeGrafter"/>
</dbReference>
<dbReference type="GO" id="GO:0005737">
    <property type="term" value="C:cytoplasm"/>
    <property type="evidence" value="ECO:0007669"/>
    <property type="project" value="TreeGrafter"/>
</dbReference>
<sequence length="383" mass="42522">MAVMSNGIVNGEEVSAKRILRVGIIGCGEIVQVAHIPTINLLSHRFRTTYLCDISKQSLDHCSRMVLGGMPATTTDASELCSSPDVDLVIVANADAYHVDHGIIALKNDKYCMVEKPVATCFRDLERLIEAEKTSKGKVFVGTMRRFATAFLDAVQEVGGMSKIQYARVRDIIGPNNVFVDQSGTFPKKFSDFSTADGEDRSRREADIQEQALVKEFGVPNTPQSQRMLRVLGGLSTHDLSAMREIIGMPRDVAGACLSFPGIFSVLFHYDDFPVTYECGINGIPQFDAHIEVYSADKIVRVDYDTPYVKGLPVTMTIREKVGEAGFQERKLRKTYQDPYTLEFLNLYDCATQNKTPKTSAADALDDIKLFGMILKADAQRYK</sequence>
<dbReference type="Pfam" id="PF01408">
    <property type="entry name" value="GFO_IDH_MocA"/>
    <property type="match status" value="1"/>
</dbReference>
<dbReference type="FunFam" id="3.40.50.720:FF:000911">
    <property type="entry name" value="Chromosome 8, whole genome shotgun sequence"/>
    <property type="match status" value="1"/>
</dbReference>
<dbReference type="PANTHER" id="PTHR42840:SF7">
    <property type="entry name" value="BINDING ROSSMANN FOLD OXIDOREDUCTASE, PUTATIVE (AFU_ORTHOLOGUE AFUA_4G10190)-RELATED"/>
    <property type="match status" value="1"/>
</dbReference>
<dbReference type="SUPFAM" id="SSF51735">
    <property type="entry name" value="NAD(P)-binding Rossmann-fold domains"/>
    <property type="match status" value="1"/>
</dbReference>
<comment type="caution">
    <text evidence="2">The sequence shown here is derived from an EMBL/GenBank/DDBJ whole genome shotgun (WGS) entry which is preliminary data.</text>
</comment>
<dbReference type="PANTHER" id="PTHR42840">
    <property type="entry name" value="NAD(P)-BINDING ROSSMANN-FOLD SUPERFAMILY PROTEIN-RELATED"/>
    <property type="match status" value="1"/>
</dbReference>
<dbReference type="Gene3D" id="3.40.50.720">
    <property type="entry name" value="NAD(P)-binding Rossmann-like Domain"/>
    <property type="match status" value="1"/>
</dbReference>
<dbReference type="Proteomes" id="UP001201980">
    <property type="component" value="Unassembled WGS sequence"/>
</dbReference>
<organism evidence="2 3">
    <name type="scientific">Zalerion maritima</name>
    <dbReference type="NCBI Taxonomy" id="339359"/>
    <lineage>
        <taxon>Eukaryota</taxon>
        <taxon>Fungi</taxon>
        <taxon>Dikarya</taxon>
        <taxon>Ascomycota</taxon>
        <taxon>Pezizomycotina</taxon>
        <taxon>Sordariomycetes</taxon>
        <taxon>Lulworthiomycetidae</taxon>
        <taxon>Lulworthiales</taxon>
        <taxon>Lulworthiaceae</taxon>
        <taxon>Zalerion</taxon>
    </lineage>
</organism>
<dbReference type="InterPro" id="IPR000683">
    <property type="entry name" value="Gfo/Idh/MocA-like_OxRdtase_N"/>
</dbReference>
<evidence type="ECO:0000313" key="2">
    <source>
        <dbReference type="EMBL" id="KAJ2902732.1"/>
    </source>
</evidence>
<evidence type="ECO:0000313" key="3">
    <source>
        <dbReference type="Proteomes" id="UP001201980"/>
    </source>
</evidence>
<evidence type="ECO:0000259" key="1">
    <source>
        <dbReference type="Pfam" id="PF01408"/>
    </source>
</evidence>
<keyword evidence="3" id="KW-1185">Reference proteome</keyword>
<dbReference type="Gene3D" id="3.30.360.10">
    <property type="entry name" value="Dihydrodipicolinate Reductase, domain 2"/>
    <property type="match status" value="1"/>
</dbReference>
<feature type="domain" description="Gfo/Idh/MocA-like oxidoreductase N-terminal" evidence="1">
    <location>
        <begin position="20"/>
        <end position="142"/>
    </location>
</feature>
<gene>
    <name evidence="2" type="ORF">MKZ38_000158</name>
</gene>
<dbReference type="GO" id="GO:0000166">
    <property type="term" value="F:nucleotide binding"/>
    <property type="evidence" value="ECO:0007669"/>
    <property type="project" value="InterPro"/>
</dbReference>
<accession>A0AAD5RSZ2</accession>
<dbReference type="GO" id="GO:0016491">
    <property type="term" value="F:oxidoreductase activity"/>
    <property type="evidence" value="ECO:0007669"/>
    <property type="project" value="TreeGrafter"/>
</dbReference>
<dbReference type="InterPro" id="IPR036291">
    <property type="entry name" value="NAD(P)-bd_dom_sf"/>
</dbReference>
<dbReference type="EMBL" id="JAKWBI020000103">
    <property type="protein sequence ID" value="KAJ2902732.1"/>
    <property type="molecule type" value="Genomic_DNA"/>
</dbReference>
<proteinExistence type="predicted"/>